<feature type="compositionally biased region" description="Pro residues" evidence="1">
    <location>
        <begin position="35"/>
        <end position="45"/>
    </location>
</feature>
<feature type="signal peptide" evidence="2">
    <location>
        <begin position="1"/>
        <end position="26"/>
    </location>
</feature>
<dbReference type="PANTHER" id="PTHR34309:SF1">
    <property type="entry name" value="PROTEIN GLCG"/>
    <property type="match status" value="1"/>
</dbReference>
<comment type="caution">
    <text evidence="3">The sequence shown here is derived from an EMBL/GenBank/DDBJ whole genome shotgun (WGS) entry which is preliminary data.</text>
</comment>
<dbReference type="InterPro" id="IPR038084">
    <property type="entry name" value="PduO/GlcC-like_sf"/>
</dbReference>
<sequence>MRNRSQFFRSAAFAAMGALLLTSCGGGGGGGSTPTPSPTPSPTPTPTGGLYTPPAAEALTTSDVERVLAQGIAEAQARGLPSVIAVTDRVGNVLGVFRMTGARATATTAGAPNGVNIDAQNVTFPAESGAIAKAVTGAYLSSGGNAFSTRTASQIVQEHFPPAPTTVGLESGPLFGVQFSQLPCSDLSARFGAAGGAALIGPKRSPLGLAADPGGLPLYKNGVLVGGIGVMGDGVYGSDPNILDIDNDPEEFIALAGTRGFEAPSTITADKITVDGTSLRFSDASFAGVMTSGGASFASLNGSVGSLVAVIGYANAAVTAGTAYGSEASGIRASTAAEFSNRDAFVLTDGSGTNRYPLRAGTDGATNGAPLTQAEARAVLEEAFTVMSRARAQIRRPLDSRAQVTISIVDTHGSVLGIVRSPDAPIFGTDVSLQKARTAAFFSGAQAATELGANASADIRQFVPATRTFLNDPAALTGTIAFSDRANGNLSRPYFPDGEVGRPPGPLSRPIAQFNPFSTGLQSALIIGNLGAHLGFISGASPTDTPQRCTTLPDVAAGQNRLQNGIQIFPGSVPIYRGNQLVGAIGVSGDGIDQDDMISFLGAHNGGARVGSIGNAPATLRSDRVVVTLADNRTVRLRYISCPFAPFLDTAQQNVCDGL</sequence>
<dbReference type="Gene3D" id="3.30.450.150">
    <property type="entry name" value="Haem-degrading domain"/>
    <property type="match status" value="2"/>
</dbReference>
<dbReference type="InterPro" id="IPR005624">
    <property type="entry name" value="PduO/GlcC-like"/>
</dbReference>
<name>A0A246K1D7_9SPHN</name>
<dbReference type="PROSITE" id="PS51257">
    <property type="entry name" value="PROKAR_LIPOPROTEIN"/>
    <property type="match status" value="1"/>
</dbReference>
<evidence type="ECO:0000313" key="3">
    <source>
        <dbReference type="EMBL" id="OWQ99334.1"/>
    </source>
</evidence>
<accession>A0A246K1D7</accession>
<feature type="chain" id="PRO_5012173637" description="Heme-binding protein" evidence="2">
    <location>
        <begin position="27"/>
        <end position="659"/>
    </location>
</feature>
<feature type="region of interest" description="Disordered" evidence="1">
    <location>
        <begin position="26"/>
        <end position="52"/>
    </location>
</feature>
<evidence type="ECO:0000256" key="1">
    <source>
        <dbReference type="SAM" id="MobiDB-lite"/>
    </source>
</evidence>
<reference evidence="3 4" key="1">
    <citation type="journal article" date="2010" name="Int. J. Syst. Evol. Microbiol.">
        <title>Sphingopyxis bauzanensis sp. nov., a psychrophilic bacterium isolated from soil.</title>
        <authorList>
            <person name="Zhang D.C."/>
            <person name="Liu H.C."/>
            <person name="Xin Y.H."/>
            <person name="Zhou Y.G."/>
            <person name="Schinner F."/>
            <person name="Margesin R."/>
        </authorList>
    </citation>
    <scope>NUCLEOTIDE SEQUENCE [LARGE SCALE GENOMIC DNA]</scope>
    <source>
        <strain evidence="3 4">DSM 22271</strain>
    </source>
</reference>
<dbReference type="EMBL" id="NISK01000001">
    <property type="protein sequence ID" value="OWQ99334.1"/>
    <property type="molecule type" value="Genomic_DNA"/>
</dbReference>
<dbReference type="RefSeq" id="WP_088440077.1">
    <property type="nucleotide sequence ID" value="NZ_BMMC01000012.1"/>
</dbReference>
<keyword evidence="2" id="KW-0732">Signal</keyword>
<dbReference type="Proteomes" id="UP000197361">
    <property type="component" value="Unassembled WGS sequence"/>
</dbReference>
<dbReference type="SUPFAM" id="SSF143744">
    <property type="entry name" value="GlcG-like"/>
    <property type="match status" value="2"/>
</dbReference>
<organism evidence="3 4">
    <name type="scientific">Sphingopyxis bauzanensis</name>
    <dbReference type="NCBI Taxonomy" id="651663"/>
    <lineage>
        <taxon>Bacteria</taxon>
        <taxon>Pseudomonadati</taxon>
        <taxon>Pseudomonadota</taxon>
        <taxon>Alphaproteobacteria</taxon>
        <taxon>Sphingomonadales</taxon>
        <taxon>Sphingomonadaceae</taxon>
        <taxon>Sphingopyxis</taxon>
    </lineage>
</organism>
<dbReference type="InterPro" id="IPR052517">
    <property type="entry name" value="GlcG_carb_metab_protein"/>
</dbReference>
<keyword evidence="4" id="KW-1185">Reference proteome</keyword>
<evidence type="ECO:0008006" key="5">
    <source>
        <dbReference type="Google" id="ProtNLM"/>
    </source>
</evidence>
<evidence type="ECO:0000256" key="2">
    <source>
        <dbReference type="SAM" id="SignalP"/>
    </source>
</evidence>
<dbReference type="AlphaFoldDB" id="A0A246K1D7"/>
<dbReference type="OrthoDB" id="9121915at2"/>
<dbReference type="Pfam" id="PF03928">
    <property type="entry name" value="HbpS-like"/>
    <property type="match status" value="2"/>
</dbReference>
<dbReference type="PANTHER" id="PTHR34309">
    <property type="entry name" value="SLR1406 PROTEIN"/>
    <property type="match status" value="1"/>
</dbReference>
<protein>
    <recommendedName>
        <fullName evidence="5">Heme-binding protein</fullName>
    </recommendedName>
</protein>
<gene>
    <name evidence="3" type="ORF">CDQ92_04065</name>
</gene>
<proteinExistence type="predicted"/>
<evidence type="ECO:0000313" key="4">
    <source>
        <dbReference type="Proteomes" id="UP000197361"/>
    </source>
</evidence>